<evidence type="ECO:0000256" key="2">
    <source>
        <dbReference type="SAM" id="Phobius"/>
    </source>
</evidence>
<dbReference type="OrthoDB" id="50040at2157"/>
<dbReference type="EMBL" id="JMIY01000002">
    <property type="protein sequence ID" value="KCZ72890.1"/>
    <property type="molecule type" value="Genomic_DNA"/>
</dbReference>
<sequence>MSKVKPVKGEKKKEEVEKKEEPVVKPITPDERKRTLIEGIKKTVFPSFIGAAFALLFFLRFGAATEISWFLVVILVVFGSYYIQRFAYPPLGVRVKEFETKDWLYVEFLTVIFLLVFWVLLLN</sequence>
<feature type="transmembrane region" description="Helical" evidence="2">
    <location>
        <begin position="103"/>
        <end position="121"/>
    </location>
</feature>
<feature type="region of interest" description="Disordered" evidence="1">
    <location>
        <begin position="1"/>
        <end position="20"/>
    </location>
</feature>
<feature type="transmembrane region" description="Helical" evidence="2">
    <location>
        <begin position="43"/>
        <end position="61"/>
    </location>
</feature>
<gene>
    <name evidence="3" type="ORF">ANME2D_01326</name>
</gene>
<accession>A0A062VC83</accession>
<comment type="caution">
    <text evidence="3">The sequence shown here is derived from an EMBL/GenBank/DDBJ whole genome shotgun (WGS) entry which is preliminary data.</text>
</comment>
<reference evidence="3 4" key="1">
    <citation type="journal article" date="2013" name="Nature">
        <title>Anaerobic oxidation of methane coupled to nitrate reduction in a novel archaeal lineage.</title>
        <authorList>
            <person name="Haroon M.F."/>
            <person name="Hu S."/>
            <person name="Shi Y."/>
            <person name="Imelfort M."/>
            <person name="Keller J."/>
            <person name="Hugenholtz P."/>
            <person name="Yuan Z."/>
            <person name="Tyson G.W."/>
        </authorList>
    </citation>
    <scope>NUCLEOTIDE SEQUENCE [LARGE SCALE GENOMIC DNA]</scope>
    <source>
        <strain evidence="3 4">ANME-2d</strain>
    </source>
</reference>
<keyword evidence="2" id="KW-0472">Membrane</keyword>
<name>A0A062VC83_9EURY</name>
<dbReference type="Proteomes" id="UP000027153">
    <property type="component" value="Unassembled WGS sequence"/>
</dbReference>
<keyword evidence="4" id="KW-1185">Reference proteome</keyword>
<evidence type="ECO:0000313" key="3">
    <source>
        <dbReference type="EMBL" id="KCZ72890.1"/>
    </source>
</evidence>
<dbReference type="AlphaFoldDB" id="A0A062VC83"/>
<feature type="compositionally biased region" description="Basic and acidic residues" evidence="1">
    <location>
        <begin position="7"/>
        <end position="20"/>
    </location>
</feature>
<feature type="transmembrane region" description="Helical" evidence="2">
    <location>
        <begin position="67"/>
        <end position="83"/>
    </location>
</feature>
<keyword evidence="2" id="KW-0812">Transmembrane</keyword>
<dbReference type="Pfam" id="PF19094">
    <property type="entry name" value="EMC6_arch"/>
    <property type="match status" value="1"/>
</dbReference>
<organism evidence="3 4">
    <name type="scientific">Candidatus Methanoperedens nitratireducens</name>
    <dbReference type="NCBI Taxonomy" id="1392998"/>
    <lineage>
        <taxon>Archaea</taxon>
        <taxon>Methanobacteriati</taxon>
        <taxon>Methanobacteriota</taxon>
        <taxon>Stenosarchaea group</taxon>
        <taxon>Methanomicrobia</taxon>
        <taxon>Methanosarcinales</taxon>
        <taxon>ANME-2 cluster</taxon>
        <taxon>Candidatus Methanoperedentaceae</taxon>
        <taxon>Candidatus Methanoperedens</taxon>
    </lineage>
</organism>
<proteinExistence type="predicted"/>
<protein>
    <submittedName>
        <fullName evidence="3">Uncharacterized protein</fullName>
    </submittedName>
</protein>
<dbReference type="RefSeq" id="WP_052368600.1">
    <property type="nucleotide sequence ID" value="NZ_JMIY01000002.1"/>
</dbReference>
<keyword evidence="2" id="KW-1133">Transmembrane helix</keyword>
<evidence type="ECO:0000313" key="4">
    <source>
        <dbReference type="Proteomes" id="UP000027153"/>
    </source>
</evidence>
<evidence type="ECO:0000256" key="1">
    <source>
        <dbReference type="SAM" id="MobiDB-lite"/>
    </source>
</evidence>
<dbReference type="InterPro" id="IPR043941">
    <property type="entry name" value="EMC6-arch"/>
</dbReference>